<name>A0A975IXH9_9CAUL</name>
<reference evidence="2" key="1">
    <citation type="submission" date="2021-04" db="EMBL/GenBank/DDBJ databases">
        <title>The complete genome sequence of Caulobacter sp. S6.</title>
        <authorList>
            <person name="Tang Y."/>
            <person name="Ouyang W."/>
            <person name="Liu Q."/>
            <person name="Huang B."/>
            <person name="Guo Z."/>
            <person name="Lei P."/>
        </authorList>
    </citation>
    <scope>NUCLEOTIDE SEQUENCE</scope>
    <source>
        <strain evidence="2">S6</strain>
    </source>
</reference>
<dbReference type="KEGG" id="caul:KCG34_03965"/>
<keyword evidence="1" id="KW-1133">Transmembrane helix</keyword>
<accession>A0A975IXH9</accession>
<dbReference type="EMBL" id="CP073078">
    <property type="protein sequence ID" value="QUD90659.1"/>
    <property type="molecule type" value="Genomic_DNA"/>
</dbReference>
<evidence type="ECO:0000256" key="1">
    <source>
        <dbReference type="SAM" id="Phobius"/>
    </source>
</evidence>
<feature type="transmembrane region" description="Helical" evidence="1">
    <location>
        <begin position="24"/>
        <end position="41"/>
    </location>
</feature>
<keyword evidence="3" id="KW-1185">Reference proteome</keyword>
<feature type="transmembrane region" description="Helical" evidence="1">
    <location>
        <begin position="94"/>
        <end position="114"/>
    </location>
</feature>
<dbReference type="Pfam" id="PF07077">
    <property type="entry name" value="DUF1345"/>
    <property type="match status" value="1"/>
</dbReference>
<organism evidence="2 3">
    <name type="scientific">Phenylobacterium montanum</name>
    <dbReference type="NCBI Taxonomy" id="2823693"/>
    <lineage>
        <taxon>Bacteria</taxon>
        <taxon>Pseudomonadati</taxon>
        <taxon>Pseudomonadota</taxon>
        <taxon>Alphaproteobacteria</taxon>
        <taxon>Caulobacterales</taxon>
        <taxon>Caulobacteraceae</taxon>
        <taxon>Phenylobacterium</taxon>
    </lineage>
</organism>
<dbReference type="InterPro" id="IPR009781">
    <property type="entry name" value="DUF1345"/>
</dbReference>
<dbReference type="AlphaFoldDB" id="A0A975IXH9"/>
<proteinExistence type="predicted"/>
<feature type="transmembrane region" description="Helical" evidence="1">
    <location>
        <begin position="62"/>
        <end position="82"/>
    </location>
</feature>
<evidence type="ECO:0000313" key="2">
    <source>
        <dbReference type="EMBL" id="QUD90659.1"/>
    </source>
</evidence>
<feature type="transmembrane region" description="Helical" evidence="1">
    <location>
        <begin position="181"/>
        <end position="202"/>
    </location>
</feature>
<protein>
    <submittedName>
        <fullName evidence="2">DUF1345 domain-containing protein</fullName>
    </submittedName>
</protein>
<gene>
    <name evidence="2" type="ORF">KCG34_03965</name>
</gene>
<keyword evidence="1" id="KW-0812">Transmembrane</keyword>
<sequence length="204" mass="21936">MFGILLLVASPLLGAPPASRILIAWNGGAALYLVLTWRLFVTATTEEVRCRACNEDETPWGLLTLVVSAILASLVGIVLAMIESKHGSPFEQNLVAGLAAATLVVSWLMLQTIFTLHYAHRHFGETGEDGEIVGGFKFPGDPPETYLDFAYLSFCMGATFQVSDTNVERASLRNLITAHGAVAYLYNTAILALGINLLSSLIGH</sequence>
<dbReference type="Proteomes" id="UP000676409">
    <property type="component" value="Chromosome"/>
</dbReference>
<evidence type="ECO:0000313" key="3">
    <source>
        <dbReference type="Proteomes" id="UP000676409"/>
    </source>
</evidence>
<keyword evidence="1" id="KW-0472">Membrane</keyword>